<dbReference type="PANTHER" id="PTHR42711">
    <property type="entry name" value="ABC TRANSPORTER ATP-BINDING PROTEIN"/>
    <property type="match status" value="1"/>
</dbReference>
<dbReference type="STRING" id="1913578.LPB140_03935"/>
<dbReference type="OrthoDB" id="7465047at2"/>
<feature type="domain" description="ABC transporter" evidence="4">
    <location>
        <begin position="7"/>
        <end position="236"/>
    </location>
</feature>
<dbReference type="Proteomes" id="UP000242561">
    <property type="component" value="Chromosome"/>
</dbReference>
<dbReference type="InterPro" id="IPR017871">
    <property type="entry name" value="ABC_transporter-like_CS"/>
</dbReference>
<evidence type="ECO:0000313" key="6">
    <source>
        <dbReference type="Proteomes" id="UP000242561"/>
    </source>
</evidence>
<proteinExistence type="predicted"/>
<reference evidence="5 6" key="1">
    <citation type="submission" date="2016-11" db="EMBL/GenBank/DDBJ databases">
        <title>Sphingorhabdus sp. LPB0140, isolated from marine environment.</title>
        <authorList>
            <person name="Kim E."/>
            <person name="Yi H."/>
        </authorList>
    </citation>
    <scope>NUCLEOTIDE SEQUENCE [LARGE SCALE GENOMIC DNA]</scope>
    <source>
        <strain evidence="5 6">LPB0140</strain>
    </source>
</reference>
<protein>
    <submittedName>
        <fullName evidence="5">Multidrug ABC transporter ATP-binding protein</fullName>
    </submittedName>
</protein>
<sequence length="310" mass="33776">MTQENAISINNLSKIYAGGKQALDDVSFNVPKGSIFGLLGPNGAGKSTLINILAGLVNKTSGSAEICGFDIHENPRNAKLNIGIVPQEIVFDPFFTPAETLELVAGLYGVPKAERKTMDLLRAVHLEDKAHAYSRTLSGGMKRRLLVAKAMVHSPPVIILDEPTAGVDIELRQQLWDYVVSLNKQGVTVVLTTHYLEEAEQLCDRIAIINHGKLIANKPTAELVGMAREKIVLLTLDRDIETAPQHDAFEKSQLISPNILEISYNKDRMNAGEILSVVQALGLSIVDVTTKEADLEDVFLNLTSDKMKAA</sequence>
<organism evidence="5 6">
    <name type="scientific">Sphingorhabdus lutea</name>
    <dbReference type="NCBI Taxonomy" id="1913578"/>
    <lineage>
        <taxon>Bacteria</taxon>
        <taxon>Pseudomonadati</taxon>
        <taxon>Pseudomonadota</taxon>
        <taxon>Alphaproteobacteria</taxon>
        <taxon>Sphingomonadales</taxon>
        <taxon>Sphingomonadaceae</taxon>
        <taxon>Sphingorhabdus</taxon>
    </lineage>
</organism>
<evidence type="ECO:0000256" key="2">
    <source>
        <dbReference type="ARBA" id="ARBA00022741"/>
    </source>
</evidence>
<evidence type="ECO:0000256" key="3">
    <source>
        <dbReference type="ARBA" id="ARBA00022840"/>
    </source>
</evidence>
<keyword evidence="3 5" id="KW-0067">ATP-binding</keyword>
<dbReference type="AlphaFoldDB" id="A0A1L3JAF2"/>
<dbReference type="GO" id="GO:0005524">
    <property type="term" value="F:ATP binding"/>
    <property type="evidence" value="ECO:0007669"/>
    <property type="project" value="UniProtKB-KW"/>
</dbReference>
<name>A0A1L3JAF2_9SPHN</name>
<dbReference type="PROSITE" id="PS00211">
    <property type="entry name" value="ABC_TRANSPORTER_1"/>
    <property type="match status" value="1"/>
</dbReference>
<dbReference type="PROSITE" id="PS50893">
    <property type="entry name" value="ABC_TRANSPORTER_2"/>
    <property type="match status" value="1"/>
</dbReference>
<keyword evidence="1" id="KW-0813">Transport</keyword>
<dbReference type="InterPro" id="IPR003593">
    <property type="entry name" value="AAA+_ATPase"/>
</dbReference>
<keyword evidence="6" id="KW-1185">Reference proteome</keyword>
<dbReference type="InterPro" id="IPR027417">
    <property type="entry name" value="P-loop_NTPase"/>
</dbReference>
<dbReference type="GO" id="GO:0016887">
    <property type="term" value="F:ATP hydrolysis activity"/>
    <property type="evidence" value="ECO:0007669"/>
    <property type="project" value="InterPro"/>
</dbReference>
<dbReference type="InterPro" id="IPR003439">
    <property type="entry name" value="ABC_transporter-like_ATP-bd"/>
</dbReference>
<dbReference type="RefSeq" id="WP_072558748.1">
    <property type="nucleotide sequence ID" value="NZ_CP018154.1"/>
</dbReference>
<evidence type="ECO:0000313" key="5">
    <source>
        <dbReference type="EMBL" id="APG62098.1"/>
    </source>
</evidence>
<dbReference type="SMART" id="SM00382">
    <property type="entry name" value="AAA"/>
    <property type="match status" value="1"/>
</dbReference>
<dbReference type="Pfam" id="PF00005">
    <property type="entry name" value="ABC_tran"/>
    <property type="match status" value="1"/>
</dbReference>
<keyword evidence="2" id="KW-0547">Nucleotide-binding</keyword>
<dbReference type="EMBL" id="CP018154">
    <property type="protein sequence ID" value="APG62098.1"/>
    <property type="molecule type" value="Genomic_DNA"/>
</dbReference>
<dbReference type="KEGG" id="sphl:LPB140_03935"/>
<dbReference type="Gene3D" id="3.40.50.300">
    <property type="entry name" value="P-loop containing nucleotide triphosphate hydrolases"/>
    <property type="match status" value="1"/>
</dbReference>
<dbReference type="SUPFAM" id="SSF52540">
    <property type="entry name" value="P-loop containing nucleoside triphosphate hydrolases"/>
    <property type="match status" value="1"/>
</dbReference>
<accession>A0A1L3JAF2</accession>
<dbReference type="PANTHER" id="PTHR42711:SF15">
    <property type="entry name" value="ABC-TYPE MULTIDRUG TRANSPORT SYSTEM, ATPASE COMPONENT"/>
    <property type="match status" value="1"/>
</dbReference>
<dbReference type="InterPro" id="IPR050763">
    <property type="entry name" value="ABC_transporter_ATP-binding"/>
</dbReference>
<evidence type="ECO:0000256" key="1">
    <source>
        <dbReference type="ARBA" id="ARBA00022448"/>
    </source>
</evidence>
<gene>
    <name evidence="5" type="ORF">LPB140_03935</name>
</gene>
<evidence type="ECO:0000259" key="4">
    <source>
        <dbReference type="PROSITE" id="PS50893"/>
    </source>
</evidence>